<evidence type="ECO:0000313" key="7">
    <source>
        <dbReference type="Proteomes" id="UP000799118"/>
    </source>
</evidence>
<dbReference type="AlphaFoldDB" id="A0A6A4HYT4"/>
<dbReference type="PROSITE" id="PS51683">
    <property type="entry name" value="SAM_OMT_II"/>
    <property type="match status" value="1"/>
</dbReference>
<sequence length="473" mass="51456">MAPSTLSQLSKFISDSVATIEASCKTRGVEIPDINSLFTPASEAFRFDPAVSEAINVATAAAYQIAAILEPPPVSVSHIASGHYKAAVLRALLETNTVEILREAGPKGLHVNDIGQKNNLDPKKNARLLRYLSTYYMFREVEPDVFANTRMSSMLDTGKSVKDLLAQPSERHVGSPGFAALIEHVLDEGWLGASSAVDALRDPKTRLSEEPNEAPISRTTGSEVPFWTWIEQPGQEQRLKRFGIAMQGVAAMQPAEAALTGFDWKALGPKDIVVDVGAGVGTVSLALAKECPSLSIIVQDRDAVIEQAKGIWNKELSDAIKSGRVQLQGHDFFTSQPVKNASVFLLKQVLHDWSDGYAVKILQQLRAAATPNTKLIVMESIVPYACHDTRSAGKDGIPGAIPPEAPAPLLSNYGPINDMQYNSDFTMFFLMNSQERTIGHFQALLQDGGWKIVRVYRGEGPSAFMQKMEAIPI</sequence>
<dbReference type="EMBL" id="ML769426">
    <property type="protein sequence ID" value="KAE9403376.1"/>
    <property type="molecule type" value="Genomic_DNA"/>
</dbReference>
<feature type="domain" description="O-methyltransferase C-terminal" evidence="4">
    <location>
        <begin position="210"/>
        <end position="389"/>
    </location>
</feature>
<keyword evidence="2" id="KW-0808">Transferase</keyword>
<dbReference type="InterPro" id="IPR036388">
    <property type="entry name" value="WH-like_DNA-bd_sf"/>
</dbReference>
<name>A0A6A4HYT4_9AGAR</name>
<keyword evidence="1 6" id="KW-0489">Methyltransferase</keyword>
<gene>
    <name evidence="6" type="ORF">BT96DRAFT_964539</name>
</gene>
<dbReference type="PANTHER" id="PTHR43712">
    <property type="entry name" value="PUTATIVE (AFU_ORTHOLOGUE AFUA_4G14580)-RELATED"/>
    <property type="match status" value="1"/>
</dbReference>
<feature type="domain" description="O-methyltransferase dimerisation" evidence="5">
    <location>
        <begin position="78"/>
        <end position="155"/>
    </location>
</feature>
<dbReference type="OrthoDB" id="2410195at2759"/>
<proteinExistence type="predicted"/>
<dbReference type="Pfam" id="PF08100">
    <property type="entry name" value="Dimerisation"/>
    <property type="match status" value="1"/>
</dbReference>
<dbReference type="Gene3D" id="3.40.50.150">
    <property type="entry name" value="Vaccinia Virus protein VP39"/>
    <property type="match status" value="1"/>
</dbReference>
<reference evidence="6" key="1">
    <citation type="journal article" date="2019" name="Environ. Microbiol.">
        <title>Fungal ecological strategies reflected in gene transcription - a case study of two litter decomposers.</title>
        <authorList>
            <person name="Barbi F."/>
            <person name="Kohler A."/>
            <person name="Barry K."/>
            <person name="Baskaran P."/>
            <person name="Daum C."/>
            <person name="Fauchery L."/>
            <person name="Ihrmark K."/>
            <person name="Kuo A."/>
            <person name="LaButti K."/>
            <person name="Lipzen A."/>
            <person name="Morin E."/>
            <person name="Grigoriev I.V."/>
            <person name="Henrissat B."/>
            <person name="Lindahl B."/>
            <person name="Martin F."/>
        </authorList>
    </citation>
    <scope>NUCLEOTIDE SEQUENCE</scope>
    <source>
        <strain evidence="6">JB14</strain>
    </source>
</reference>
<dbReference type="InterPro" id="IPR012967">
    <property type="entry name" value="COMT_dimerisation"/>
</dbReference>
<protein>
    <submittedName>
        <fullName evidence="6">S-adenosyl-L-methionine-dependent methyltransferase</fullName>
    </submittedName>
</protein>
<dbReference type="Pfam" id="PF00891">
    <property type="entry name" value="Methyltransf_2"/>
    <property type="match status" value="1"/>
</dbReference>
<keyword evidence="7" id="KW-1185">Reference proteome</keyword>
<dbReference type="GO" id="GO:0008171">
    <property type="term" value="F:O-methyltransferase activity"/>
    <property type="evidence" value="ECO:0007669"/>
    <property type="project" value="InterPro"/>
</dbReference>
<evidence type="ECO:0000256" key="3">
    <source>
        <dbReference type="ARBA" id="ARBA00022691"/>
    </source>
</evidence>
<dbReference type="Proteomes" id="UP000799118">
    <property type="component" value="Unassembled WGS sequence"/>
</dbReference>
<dbReference type="SUPFAM" id="SSF46785">
    <property type="entry name" value="Winged helix' DNA-binding domain"/>
    <property type="match status" value="1"/>
</dbReference>
<evidence type="ECO:0000259" key="5">
    <source>
        <dbReference type="Pfam" id="PF08100"/>
    </source>
</evidence>
<dbReference type="GO" id="GO:0032259">
    <property type="term" value="P:methylation"/>
    <property type="evidence" value="ECO:0007669"/>
    <property type="project" value="UniProtKB-KW"/>
</dbReference>
<evidence type="ECO:0000313" key="6">
    <source>
        <dbReference type="EMBL" id="KAE9403376.1"/>
    </source>
</evidence>
<keyword evidence="3" id="KW-0949">S-adenosyl-L-methionine</keyword>
<dbReference type="CDD" id="cd02440">
    <property type="entry name" value="AdoMet_MTases"/>
    <property type="match status" value="1"/>
</dbReference>
<accession>A0A6A4HYT4</accession>
<organism evidence="6 7">
    <name type="scientific">Gymnopus androsaceus JB14</name>
    <dbReference type="NCBI Taxonomy" id="1447944"/>
    <lineage>
        <taxon>Eukaryota</taxon>
        <taxon>Fungi</taxon>
        <taxon>Dikarya</taxon>
        <taxon>Basidiomycota</taxon>
        <taxon>Agaricomycotina</taxon>
        <taxon>Agaricomycetes</taxon>
        <taxon>Agaricomycetidae</taxon>
        <taxon>Agaricales</taxon>
        <taxon>Marasmiineae</taxon>
        <taxon>Omphalotaceae</taxon>
        <taxon>Gymnopus</taxon>
    </lineage>
</organism>
<dbReference type="InterPro" id="IPR036390">
    <property type="entry name" value="WH_DNA-bd_sf"/>
</dbReference>
<dbReference type="InterPro" id="IPR016461">
    <property type="entry name" value="COMT-like"/>
</dbReference>
<dbReference type="PANTHER" id="PTHR43712:SF2">
    <property type="entry name" value="O-METHYLTRANSFERASE CICE"/>
    <property type="match status" value="1"/>
</dbReference>
<dbReference type="InterPro" id="IPR029063">
    <property type="entry name" value="SAM-dependent_MTases_sf"/>
</dbReference>
<evidence type="ECO:0000256" key="1">
    <source>
        <dbReference type="ARBA" id="ARBA00022603"/>
    </source>
</evidence>
<dbReference type="SUPFAM" id="SSF53335">
    <property type="entry name" value="S-adenosyl-L-methionine-dependent methyltransferases"/>
    <property type="match status" value="1"/>
</dbReference>
<evidence type="ECO:0000259" key="4">
    <source>
        <dbReference type="Pfam" id="PF00891"/>
    </source>
</evidence>
<dbReference type="InterPro" id="IPR001077">
    <property type="entry name" value="COMT_C"/>
</dbReference>
<evidence type="ECO:0000256" key="2">
    <source>
        <dbReference type="ARBA" id="ARBA00022679"/>
    </source>
</evidence>
<dbReference type="Gene3D" id="1.10.10.10">
    <property type="entry name" value="Winged helix-like DNA-binding domain superfamily/Winged helix DNA-binding domain"/>
    <property type="match status" value="1"/>
</dbReference>